<organism evidence="2 3">
    <name type="scientific">Clostridium tarantellae</name>
    <dbReference type="NCBI Taxonomy" id="39493"/>
    <lineage>
        <taxon>Bacteria</taxon>
        <taxon>Bacillati</taxon>
        <taxon>Bacillota</taxon>
        <taxon>Clostridia</taxon>
        <taxon>Eubacteriales</taxon>
        <taxon>Clostridiaceae</taxon>
        <taxon>Clostridium</taxon>
    </lineage>
</organism>
<feature type="domain" description="Polymerase/histidinol phosphatase N-terminal" evidence="1">
    <location>
        <begin position="23"/>
        <end position="106"/>
    </location>
</feature>
<reference evidence="2 3" key="1">
    <citation type="submission" date="2019-10" db="EMBL/GenBank/DDBJ databases">
        <title>The Genome Sequence of Clostridium tarantellae Isolated from Fish Brain.</title>
        <authorList>
            <person name="Bano L."/>
            <person name="Kiel M."/>
            <person name="Sales G."/>
            <person name="Doxey A.C."/>
            <person name="Mansfield M.J."/>
            <person name="Schiavone M."/>
            <person name="Rossetto O."/>
            <person name="Pirazzini M."/>
            <person name="Dobrindt U."/>
            <person name="Montecucco C."/>
        </authorList>
    </citation>
    <scope>NUCLEOTIDE SEQUENCE [LARGE SCALE GENOMIC DNA]</scope>
    <source>
        <strain evidence="2 3">DSM 3997</strain>
    </source>
</reference>
<sequence>MIKKRKLPEETNLNINDLKFYYGIPHCHTALSTGRGTPIEALEYGKKNGLDYMIITDHNGYLNEQIRDKDGSTLTKWKFLQKCLYKFNKKYDNFIALYGFESHSYPWGDLNIINADTYFNGTITNLNHFLLWLLSNENTLVSINHPHKTIEKLNFNLYLDKFICSIELGNGSPPNKYSRYDKYYFSLLDKGWHLGAINSQDNHRMNFGENENLTGIISTSLSKESIINAFKNRHCFSTESKTLKMFFTINSTFMGGNLTIYKNSNLDFYIYAEDSEKKINKIEILTNGGTIVKNLNNINLNRIKYIFKKNTCFQETWYIIKIYLEDKKNAISSPIFISASEEFLNS</sequence>
<evidence type="ECO:0000313" key="2">
    <source>
        <dbReference type="EMBL" id="MPQ44695.1"/>
    </source>
</evidence>
<dbReference type="InterPro" id="IPR016195">
    <property type="entry name" value="Pol/histidinol_Pase-like"/>
</dbReference>
<dbReference type="EMBL" id="WHJC01000284">
    <property type="protein sequence ID" value="MPQ44695.1"/>
    <property type="molecule type" value="Genomic_DNA"/>
</dbReference>
<gene>
    <name evidence="2" type="ORF">GBZ86_13210</name>
</gene>
<dbReference type="Proteomes" id="UP000430345">
    <property type="component" value="Unassembled WGS sequence"/>
</dbReference>
<evidence type="ECO:0000259" key="1">
    <source>
        <dbReference type="SMART" id="SM00481"/>
    </source>
</evidence>
<proteinExistence type="predicted"/>
<dbReference type="OrthoDB" id="9801679at2"/>
<dbReference type="AlphaFoldDB" id="A0A6I1MMS4"/>
<name>A0A6I1MMS4_9CLOT</name>
<comment type="caution">
    <text evidence="2">The sequence shown here is derived from an EMBL/GenBank/DDBJ whole genome shotgun (WGS) entry which is preliminary data.</text>
</comment>
<dbReference type="Gene3D" id="3.20.20.140">
    <property type="entry name" value="Metal-dependent hydrolases"/>
    <property type="match status" value="1"/>
</dbReference>
<protein>
    <submittedName>
        <fullName evidence="2">Histidinol phosphatase</fullName>
    </submittedName>
</protein>
<accession>A0A6I1MMS4</accession>
<evidence type="ECO:0000313" key="3">
    <source>
        <dbReference type="Proteomes" id="UP000430345"/>
    </source>
</evidence>
<dbReference type="InterPro" id="IPR003141">
    <property type="entry name" value="Pol/His_phosphatase_N"/>
</dbReference>
<dbReference type="SUPFAM" id="SSF89550">
    <property type="entry name" value="PHP domain-like"/>
    <property type="match status" value="1"/>
</dbReference>
<dbReference type="RefSeq" id="WP_152891377.1">
    <property type="nucleotide sequence ID" value="NZ_WHJC01000284.1"/>
</dbReference>
<dbReference type="SMART" id="SM00481">
    <property type="entry name" value="POLIIIAc"/>
    <property type="match status" value="1"/>
</dbReference>
<keyword evidence="3" id="KW-1185">Reference proteome</keyword>